<dbReference type="OrthoDB" id="6363113at2759"/>
<accession>A0A4C1T4K8</accession>
<evidence type="ECO:0000313" key="2">
    <source>
        <dbReference type="EMBL" id="GBP09463.1"/>
    </source>
</evidence>
<feature type="region of interest" description="Disordered" evidence="1">
    <location>
        <begin position="124"/>
        <end position="158"/>
    </location>
</feature>
<comment type="caution">
    <text evidence="2">The sequence shown here is derived from an EMBL/GenBank/DDBJ whole genome shotgun (WGS) entry which is preliminary data.</text>
</comment>
<dbReference type="AlphaFoldDB" id="A0A4C1T4K8"/>
<keyword evidence="3" id="KW-1185">Reference proteome</keyword>
<evidence type="ECO:0000313" key="3">
    <source>
        <dbReference type="Proteomes" id="UP000299102"/>
    </source>
</evidence>
<organism evidence="2 3">
    <name type="scientific">Eumeta variegata</name>
    <name type="common">Bagworm moth</name>
    <name type="synonym">Eumeta japonica</name>
    <dbReference type="NCBI Taxonomy" id="151549"/>
    <lineage>
        <taxon>Eukaryota</taxon>
        <taxon>Metazoa</taxon>
        <taxon>Ecdysozoa</taxon>
        <taxon>Arthropoda</taxon>
        <taxon>Hexapoda</taxon>
        <taxon>Insecta</taxon>
        <taxon>Pterygota</taxon>
        <taxon>Neoptera</taxon>
        <taxon>Endopterygota</taxon>
        <taxon>Lepidoptera</taxon>
        <taxon>Glossata</taxon>
        <taxon>Ditrysia</taxon>
        <taxon>Tineoidea</taxon>
        <taxon>Psychidae</taxon>
        <taxon>Oiketicinae</taxon>
        <taxon>Eumeta</taxon>
    </lineage>
</organism>
<dbReference type="Proteomes" id="UP000299102">
    <property type="component" value="Unassembled WGS sequence"/>
</dbReference>
<evidence type="ECO:0000256" key="1">
    <source>
        <dbReference type="SAM" id="MobiDB-lite"/>
    </source>
</evidence>
<feature type="region of interest" description="Disordered" evidence="1">
    <location>
        <begin position="181"/>
        <end position="216"/>
    </location>
</feature>
<reference evidence="2 3" key="1">
    <citation type="journal article" date="2019" name="Commun. Biol.">
        <title>The bagworm genome reveals a unique fibroin gene that provides high tensile strength.</title>
        <authorList>
            <person name="Kono N."/>
            <person name="Nakamura H."/>
            <person name="Ohtoshi R."/>
            <person name="Tomita M."/>
            <person name="Numata K."/>
            <person name="Arakawa K."/>
        </authorList>
    </citation>
    <scope>NUCLEOTIDE SEQUENCE [LARGE SCALE GENOMIC DNA]</scope>
</reference>
<gene>
    <name evidence="2" type="ORF">EVAR_76494_1</name>
</gene>
<name>A0A4C1T4K8_EUMVA</name>
<sequence>MIAGIVLCILMRAAQKRQRRLAFHCPIHGDFYPPSPQSTRKYSQTPVGWWRWLRSWLGMEEANDTPRCPRSAEPAEPAPCPPPLPFLVPSSVVDMASILGEPLSPEQTFGSIKSLAISREVASFPLSRSPTPPPMREPPFNEDSLNEDTITNSAPSREDFECGTATCNYHVVECKLTTTDEINRKATTAGAGDDDSEAVDKRRPVTVSVTIPEGKG</sequence>
<dbReference type="EMBL" id="BGZK01000036">
    <property type="protein sequence ID" value="GBP09463.1"/>
    <property type="molecule type" value="Genomic_DNA"/>
</dbReference>
<protein>
    <submittedName>
        <fullName evidence="2">Uncharacterized protein</fullName>
    </submittedName>
</protein>
<proteinExistence type="predicted"/>